<feature type="region of interest" description="Disordered" evidence="2">
    <location>
        <begin position="1"/>
        <end position="34"/>
    </location>
</feature>
<dbReference type="KEGG" id="bam:Bamb_6482"/>
<dbReference type="InterPro" id="IPR029058">
    <property type="entry name" value="AB_hydrolase_fold"/>
</dbReference>
<evidence type="ECO:0000259" key="3">
    <source>
        <dbReference type="Pfam" id="PF00975"/>
    </source>
</evidence>
<accession>Q0B1E7</accession>
<keyword evidence="5" id="KW-1185">Reference proteome</keyword>
<dbReference type="PANTHER" id="PTHR11487:SF0">
    <property type="entry name" value="S-ACYL FATTY ACID SYNTHASE THIOESTERASE, MEDIUM CHAIN"/>
    <property type="match status" value="1"/>
</dbReference>
<organism evidence="4 5">
    <name type="scientific">Burkholderia ambifaria (strain ATCC BAA-244 / DSM 16087 / CCUG 44356 / LMG 19182 / AMMD)</name>
    <name type="common">Burkholderia cepacia (strain AMMD)</name>
    <dbReference type="NCBI Taxonomy" id="339670"/>
    <lineage>
        <taxon>Bacteria</taxon>
        <taxon>Pseudomonadati</taxon>
        <taxon>Pseudomonadota</taxon>
        <taxon>Betaproteobacteria</taxon>
        <taxon>Burkholderiales</taxon>
        <taxon>Burkholderiaceae</taxon>
        <taxon>Burkholderia</taxon>
        <taxon>Burkholderia cepacia complex</taxon>
    </lineage>
</organism>
<evidence type="ECO:0000256" key="1">
    <source>
        <dbReference type="ARBA" id="ARBA00007169"/>
    </source>
</evidence>
<dbReference type="Pfam" id="PF00975">
    <property type="entry name" value="Thioesterase"/>
    <property type="match status" value="1"/>
</dbReference>
<feature type="domain" description="Thioesterase" evidence="3">
    <location>
        <begin position="44"/>
        <end position="264"/>
    </location>
</feature>
<dbReference type="eggNOG" id="COG3208">
    <property type="taxonomic scope" value="Bacteria"/>
</dbReference>
<dbReference type="GO" id="GO:0016297">
    <property type="term" value="F:fatty acyl-[ACP] hydrolase activity"/>
    <property type="evidence" value="ECO:0007669"/>
    <property type="project" value="UniProtKB-EC"/>
</dbReference>
<evidence type="ECO:0000313" key="4">
    <source>
        <dbReference type="EMBL" id="ABI92026.1"/>
    </source>
</evidence>
<evidence type="ECO:0000313" key="5">
    <source>
        <dbReference type="Proteomes" id="UP000000662"/>
    </source>
</evidence>
<protein>
    <submittedName>
        <fullName evidence="4">Oleoyl-(Acyl-carrier-protein) hydrolase</fullName>
        <ecNumber evidence="4">3.1.2.14</ecNumber>
    </submittedName>
</protein>
<name>Q0B1E7_BURCM</name>
<gene>
    <name evidence="4" type="ordered locus">Bamb_6482</name>
</gene>
<evidence type="ECO:0000256" key="2">
    <source>
        <dbReference type="SAM" id="MobiDB-lite"/>
    </source>
</evidence>
<dbReference type="GeneID" id="93088796"/>
<dbReference type="InterPro" id="IPR012223">
    <property type="entry name" value="TEII"/>
</dbReference>
<comment type="similarity">
    <text evidence="1">Belongs to the thioesterase family.</text>
</comment>
<dbReference type="PANTHER" id="PTHR11487">
    <property type="entry name" value="THIOESTERASE"/>
    <property type="match status" value="1"/>
</dbReference>
<reference evidence="4" key="1">
    <citation type="submission" date="2006-08" db="EMBL/GenBank/DDBJ databases">
        <title>Complete sequence of Chromosome 3 of Burkholderia cepacia AMMD.</title>
        <authorList>
            <consortium name="US DOE Joint Genome Institute"/>
            <person name="Copeland A."/>
            <person name="Lucas S."/>
            <person name="Lapidus A."/>
            <person name="Barry K."/>
            <person name="Detter J.C."/>
            <person name="Glavina del Rio T."/>
            <person name="Hammon N."/>
            <person name="Israni S."/>
            <person name="Pitluck S."/>
            <person name="Bruce D."/>
            <person name="Chain P."/>
            <person name="Malfatti S."/>
            <person name="Shin M."/>
            <person name="Vergez L."/>
            <person name="Schmutz J."/>
            <person name="Larimer F."/>
            <person name="Land M."/>
            <person name="Hauser L."/>
            <person name="Kyrpides N."/>
            <person name="Kim E."/>
            <person name="Parke J."/>
            <person name="Coenye T."/>
            <person name="Konstantinidis K."/>
            <person name="Ramette A."/>
            <person name="Tiedje J."/>
            <person name="Richardson P."/>
        </authorList>
    </citation>
    <scope>NUCLEOTIDE SEQUENCE</scope>
    <source>
        <strain evidence="4">AMMD</strain>
    </source>
</reference>
<dbReference type="Proteomes" id="UP000000662">
    <property type="component" value="Chromosome 3"/>
</dbReference>
<keyword evidence="4" id="KW-0378">Hydrolase</keyword>
<dbReference type="EC" id="3.1.2.14" evidence="4"/>
<dbReference type="InterPro" id="IPR001031">
    <property type="entry name" value="Thioesterase"/>
</dbReference>
<dbReference type="GO" id="GO:0008610">
    <property type="term" value="P:lipid biosynthetic process"/>
    <property type="evidence" value="ECO:0007669"/>
    <property type="project" value="TreeGrafter"/>
</dbReference>
<dbReference type="RefSeq" id="WP_011661352.1">
    <property type="nucleotide sequence ID" value="NC_008392.1"/>
</dbReference>
<feature type="compositionally biased region" description="Basic and acidic residues" evidence="2">
    <location>
        <begin position="15"/>
        <end position="29"/>
    </location>
</feature>
<proteinExistence type="inferred from homology"/>
<dbReference type="Gene3D" id="3.40.50.1820">
    <property type="entry name" value="alpha/beta hydrolase"/>
    <property type="match status" value="1"/>
</dbReference>
<dbReference type="ESTHER" id="burcm-q0b1e7">
    <property type="family name" value="Thioesterase"/>
</dbReference>
<dbReference type="AlphaFoldDB" id="Q0B1E7"/>
<sequence>MPTHRHGNNDWNLNGEKRRTREFPQRDLPRAGSKRAARVPARMRLICFPYAGGSAAVYRALQALLPGIEVCRHELAGRGSRLSEPAARDMSTLIDALLCDLDNCFDRPFALLGHSMGAAIAVELALRLPARARPNLRHLFVSGRAAPGRERPVRQMQALDDRAFVDALHEMGGTPKPVLDNSELMALLMPALRADFTLIENYRPVPGRRLAVDITAFAGRADEHAPVDAVAGWGAETTGHFDFHVIEGDHFFMRSEMRTMAGIIAARLRRTEHVAWSALQA</sequence>
<dbReference type="EMBL" id="CP000442">
    <property type="protein sequence ID" value="ABI92026.1"/>
    <property type="molecule type" value="Genomic_DNA"/>
</dbReference>
<dbReference type="SUPFAM" id="SSF53474">
    <property type="entry name" value="alpha/beta-Hydrolases"/>
    <property type="match status" value="1"/>
</dbReference>